<feature type="compositionally biased region" description="Low complexity" evidence="1">
    <location>
        <begin position="452"/>
        <end position="463"/>
    </location>
</feature>
<keyword evidence="2" id="KW-0812">Transmembrane</keyword>
<gene>
    <name evidence="3" type="ORF">O3P69_004863</name>
</gene>
<evidence type="ECO:0000313" key="4">
    <source>
        <dbReference type="Proteomes" id="UP001487740"/>
    </source>
</evidence>
<dbReference type="Proteomes" id="UP001487740">
    <property type="component" value="Unassembled WGS sequence"/>
</dbReference>
<feature type="transmembrane region" description="Helical" evidence="2">
    <location>
        <begin position="168"/>
        <end position="193"/>
    </location>
</feature>
<feature type="compositionally biased region" description="Pro residues" evidence="1">
    <location>
        <begin position="338"/>
        <end position="362"/>
    </location>
</feature>
<feature type="region of interest" description="Disordered" evidence="1">
    <location>
        <begin position="1"/>
        <end position="38"/>
    </location>
</feature>
<evidence type="ECO:0000256" key="2">
    <source>
        <dbReference type="SAM" id="Phobius"/>
    </source>
</evidence>
<evidence type="ECO:0000256" key="1">
    <source>
        <dbReference type="SAM" id="MobiDB-lite"/>
    </source>
</evidence>
<evidence type="ECO:0000313" key="3">
    <source>
        <dbReference type="EMBL" id="KAK8397416.1"/>
    </source>
</evidence>
<feature type="compositionally biased region" description="Basic and acidic residues" evidence="1">
    <location>
        <begin position="263"/>
        <end position="274"/>
    </location>
</feature>
<organism evidence="3 4">
    <name type="scientific">Scylla paramamosain</name>
    <name type="common">Mud crab</name>
    <dbReference type="NCBI Taxonomy" id="85552"/>
    <lineage>
        <taxon>Eukaryota</taxon>
        <taxon>Metazoa</taxon>
        <taxon>Ecdysozoa</taxon>
        <taxon>Arthropoda</taxon>
        <taxon>Crustacea</taxon>
        <taxon>Multicrustacea</taxon>
        <taxon>Malacostraca</taxon>
        <taxon>Eumalacostraca</taxon>
        <taxon>Eucarida</taxon>
        <taxon>Decapoda</taxon>
        <taxon>Pleocyemata</taxon>
        <taxon>Brachyura</taxon>
        <taxon>Eubrachyura</taxon>
        <taxon>Portunoidea</taxon>
        <taxon>Portunidae</taxon>
        <taxon>Portuninae</taxon>
        <taxon>Scylla</taxon>
    </lineage>
</organism>
<keyword evidence="2" id="KW-1133">Transmembrane helix</keyword>
<reference evidence="3 4" key="1">
    <citation type="submission" date="2023-03" db="EMBL/GenBank/DDBJ databases">
        <title>High-quality genome of Scylla paramamosain provides insights in environmental adaptation.</title>
        <authorList>
            <person name="Zhang L."/>
        </authorList>
    </citation>
    <scope>NUCLEOTIDE SEQUENCE [LARGE SCALE GENOMIC DNA]</scope>
    <source>
        <strain evidence="3">LZ_2023a</strain>
        <tissue evidence="3">Muscle</tissue>
    </source>
</reference>
<dbReference type="EMBL" id="JARAKH010000014">
    <property type="protein sequence ID" value="KAK8397416.1"/>
    <property type="molecule type" value="Genomic_DNA"/>
</dbReference>
<protein>
    <submittedName>
        <fullName evidence="3">Uncharacterized protein</fullName>
    </submittedName>
</protein>
<proteinExistence type="predicted"/>
<keyword evidence="4" id="KW-1185">Reference proteome</keyword>
<dbReference type="AlphaFoldDB" id="A0AAW0UER1"/>
<feature type="region of interest" description="Disordered" evidence="1">
    <location>
        <begin position="263"/>
        <end position="404"/>
    </location>
</feature>
<comment type="caution">
    <text evidence="3">The sequence shown here is derived from an EMBL/GenBank/DDBJ whole genome shotgun (WGS) entry which is preliminary data.</text>
</comment>
<sequence>MEDEEVEKEEEEEEEEKEEGGGTASATPAGEVTDAGLGESRGVTLLGTGEGRWLRVLALLRGDCGAVNMSDTRRVFGDFVASLSSLLLYGRESVAVQAMACEGQRLAVNLTINAAQHPSCEADLATLASHRNLRVGLHGASFYLEAVHTERSHVFHTRPGRRQDGMRFLYMALGGVGVSVACVALAGVVFAVYQHCAARRAKLVFTDDRSAYTPASSCRGRVRRGEADHHVRFADSHSFKVNMYRSYSDLNCPDLFPDVKDPEAKARTRRTREEVWEESFSHTSQEYTSVRGVSDLTSSFRSDEPTLHPLLLNGRPNPAGDVLDTGARTPKTADKPGPKPPGAKPGPKPGAKPGVAPKPGPGGKPGGKPGTEEGRPGGWKGEAEGRREKAPMPPLSSPPGSPAVARGVLERMDHLFASALTASVPDMDLTPTHATVSVSELYSFTTLAASTTTSTSSLYTHAPTPRPDPARTAGGEGGEDKAPPPVSASNDSLCLTRITFMEMCVWPDSPRAAQGKRREKKGGTCQEK</sequence>
<name>A0AAW0UER1_SCYPA</name>
<feature type="compositionally biased region" description="Pro residues" evidence="1">
    <location>
        <begin position="391"/>
        <end position="401"/>
    </location>
</feature>
<feature type="compositionally biased region" description="Acidic residues" evidence="1">
    <location>
        <begin position="1"/>
        <end position="18"/>
    </location>
</feature>
<feature type="region of interest" description="Disordered" evidence="1">
    <location>
        <begin position="452"/>
        <end position="490"/>
    </location>
</feature>
<accession>A0AAW0UER1</accession>
<keyword evidence="2" id="KW-0472">Membrane</keyword>
<feature type="compositionally biased region" description="Basic and acidic residues" evidence="1">
    <location>
        <begin position="370"/>
        <end position="390"/>
    </location>
</feature>
<feature type="region of interest" description="Disordered" evidence="1">
    <location>
        <begin position="509"/>
        <end position="528"/>
    </location>
</feature>